<dbReference type="InterPro" id="IPR057326">
    <property type="entry name" value="KR_dom"/>
</dbReference>
<dbReference type="InterPro" id="IPR036291">
    <property type="entry name" value="NAD(P)-bd_dom_sf"/>
</dbReference>
<reference evidence="3 4" key="1">
    <citation type="submission" date="2020-08" db="EMBL/GenBank/DDBJ databases">
        <title>A Genomic Blueprint of the Chicken Gut Microbiome.</title>
        <authorList>
            <person name="Gilroy R."/>
            <person name="Ravi A."/>
            <person name="Getino M."/>
            <person name="Pursley I."/>
            <person name="Horton D.L."/>
            <person name="Alikhan N.-F."/>
            <person name="Baker D."/>
            <person name="Gharbi K."/>
            <person name="Hall N."/>
            <person name="Watson M."/>
            <person name="Adriaenssens E.M."/>
            <person name="Foster-Nyarko E."/>
            <person name="Jarju S."/>
            <person name="Secka A."/>
            <person name="Antonio M."/>
            <person name="Oren A."/>
            <person name="Chaudhuri R."/>
            <person name="La Ragione R.M."/>
            <person name="Hildebrand F."/>
            <person name="Pallen M.J."/>
        </authorList>
    </citation>
    <scope>NUCLEOTIDE SEQUENCE [LARGE SCALE GENOMIC DNA]</scope>
    <source>
        <strain evidence="3 4">Sa3CVA3</strain>
    </source>
</reference>
<dbReference type="EC" id="1.1.1.47" evidence="3"/>
<dbReference type="Gene3D" id="3.40.50.720">
    <property type="entry name" value="NAD(P)-binding Rossmann-like Domain"/>
    <property type="match status" value="1"/>
</dbReference>
<dbReference type="PRINTS" id="PR00081">
    <property type="entry name" value="GDHRDH"/>
</dbReference>
<evidence type="ECO:0000313" key="3">
    <source>
        <dbReference type="EMBL" id="MBD7939945.1"/>
    </source>
</evidence>
<dbReference type="InterPro" id="IPR002347">
    <property type="entry name" value="SDR_fam"/>
</dbReference>
<keyword evidence="3" id="KW-0560">Oxidoreductase</keyword>
<dbReference type="PRINTS" id="PR00080">
    <property type="entry name" value="SDRFAMILY"/>
</dbReference>
<dbReference type="Pfam" id="PF13561">
    <property type="entry name" value="adh_short_C2"/>
    <property type="match status" value="1"/>
</dbReference>
<organism evidence="3 4">
    <name type="scientific">Brevundimonas guildfordensis</name>
    <dbReference type="NCBI Taxonomy" id="2762241"/>
    <lineage>
        <taxon>Bacteria</taxon>
        <taxon>Pseudomonadati</taxon>
        <taxon>Pseudomonadota</taxon>
        <taxon>Alphaproteobacteria</taxon>
        <taxon>Caulobacterales</taxon>
        <taxon>Caulobacteraceae</taxon>
        <taxon>Brevundimonas</taxon>
    </lineage>
</organism>
<dbReference type="SUPFAM" id="SSF51735">
    <property type="entry name" value="NAD(P)-binding Rossmann-fold domains"/>
    <property type="match status" value="1"/>
</dbReference>
<accession>A0ABR8QWN1</accession>
<dbReference type="EMBL" id="JACSQU010000001">
    <property type="protein sequence ID" value="MBD7939945.1"/>
    <property type="molecule type" value="Genomic_DNA"/>
</dbReference>
<proteinExistence type="inferred from homology"/>
<dbReference type="NCBIfam" id="NF005559">
    <property type="entry name" value="PRK07231.1"/>
    <property type="match status" value="1"/>
</dbReference>
<sequence>MRFENKTAIVTGGGSGIGRATAERLARGGANLVIADIDAGRANQAAEALKAAYGVRAVPVVGDVSQEATAASLVGTATDDLGGLDILINAAGIHHTGDIDEVSLEDWNRVIATNLTSMFLISRAAIPAMARQKSGSIVNLGSVSSFIGQEMQGKSSFVYNVTKAGVRQLTTSLATRHAVDGIRVNCVCPGAVRTRMSLSEEHEAIPPVRDAILAAMAEGHPMARVADPDEIAAAIAFLASDDASFITGTAMPVDGGYLAR</sequence>
<feature type="domain" description="Ketoreductase" evidence="2">
    <location>
        <begin position="6"/>
        <end position="146"/>
    </location>
</feature>
<evidence type="ECO:0000259" key="2">
    <source>
        <dbReference type="SMART" id="SM00822"/>
    </source>
</evidence>
<dbReference type="RefSeq" id="WP_191742436.1">
    <property type="nucleotide sequence ID" value="NZ_JACSQU010000001.1"/>
</dbReference>
<dbReference type="GO" id="GO:0047936">
    <property type="term" value="F:glucose 1-dehydrogenase [NAD(P)+] activity"/>
    <property type="evidence" value="ECO:0007669"/>
    <property type="project" value="UniProtKB-EC"/>
</dbReference>
<evidence type="ECO:0000256" key="1">
    <source>
        <dbReference type="ARBA" id="ARBA00006484"/>
    </source>
</evidence>
<evidence type="ECO:0000313" key="4">
    <source>
        <dbReference type="Proteomes" id="UP000638918"/>
    </source>
</evidence>
<comment type="similarity">
    <text evidence="1">Belongs to the short-chain dehydrogenases/reductases (SDR) family.</text>
</comment>
<dbReference type="CDD" id="cd05233">
    <property type="entry name" value="SDR_c"/>
    <property type="match status" value="1"/>
</dbReference>
<dbReference type="Proteomes" id="UP000638918">
    <property type="component" value="Unassembled WGS sequence"/>
</dbReference>
<keyword evidence="4" id="KW-1185">Reference proteome</keyword>
<dbReference type="SMART" id="SM00822">
    <property type="entry name" value="PKS_KR"/>
    <property type="match status" value="1"/>
</dbReference>
<dbReference type="PANTHER" id="PTHR42760">
    <property type="entry name" value="SHORT-CHAIN DEHYDROGENASES/REDUCTASES FAMILY MEMBER"/>
    <property type="match status" value="1"/>
</dbReference>
<gene>
    <name evidence="3" type="ORF">H9656_00890</name>
</gene>
<comment type="caution">
    <text evidence="3">The sequence shown here is derived from an EMBL/GenBank/DDBJ whole genome shotgun (WGS) entry which is preliminary data.</text>
</comment>
<protein>
    <submittedName>
        <fullName evidence="3">Glucose 1-dehydrogenase</fullName>
        <ecNumber evidence="3">1.1.1.47</ecNumber>
    </submittedName>
</protein>
<name>A0ABR8QWN1_9CAUL</name>